<evidence type="ECO:0000313" key="3">
    <source>
        <dbReference type="EMBL" id="KAH6682345.1"/>
    </source>
</evidence>
<comment type="caution">
    <text evidence="3">The sequence shown here is derived from an EMBL/GenBank/DDBJ whole genome shotgun (WGS) entry which is preliminary data.</text>
</comment>
<keyword evidence="1" id="KW-0732">Signal</keyword>
<dbReference type="InterPro" id="IPR036673">
    <property type="entry name" value="Cyanovirin-N_sf"/>
</dbReference>
<evidence type="ECO:0000313" key="4">
    <source>
        <dbReference type="Proteomes" id="UP000770015"/>
    </source>
</evidence>
<feature type="chain" id="PRO_5040128013" description="Cyanovirin-N domain-containing protein" evidence="1">
    <location>
        <begin position="25"/>
        <end position="156"/>
    </location>
</feature>
<dbReference type="InterPro" id="IPR011058">
    <property type="entry name" value="Cyanovirin-N"/>
</dbReference>
<organism evidence="3 4">
    <name type="scientific">Plectosphaerella plurivora</name>
    <dbReference type="NCBI Taxonomy" id="936078"/>
    <lineage>
        <taxon>Eukaryota</taxon>
        <taxon>Fungi</taxon>
        <taxon>Dikarya</taxon>
        <taxon>Ascomycota</taxon>
        <taxon>Pezizomycotina</taxon>
        <taxon>Sordariomycetes</taxon>
        <taxon>Hypocreomycetidae</taxon>
        <taxon>Glomerellales</taxon>
        <taxon>Plectosphaerellaceae</taxon>
        <taxon>Plectosphaerella</taxon>
    </lineage>
</organism>
<protein>
    <recommendedName>
        <fullName evidence="2">Cyanovirin-N domain-containing protein</fullName>
    </recommendedName>
</protein>
<dbReference type="Gene3D" id="2.30.60.10">
    <property type="entry name" value="Cyanovirin-N"/>
    <property type="match status" value="1"/>
</dbReference>
<dbReference type="AlphaFoldDB" id="A0A9P9A8E0"/>
<evidence type="ECO:0000256" key="1">
    <source>
        <dbReference type="SAM" id="SignalP"/>
    </source>
</evidence>
<dbReference type="EMBL" id="JAGSXJ010000018">
    <property type="protein sequence ID" value="KAH6682345.1"/>
    <property type="molecule type" value="Genomic_DNA"/>
</dbReference>
<dbReference type="OrthoDB" id="4672515at2759"/>
<evidence type="ECO:0000259" key="2">
    <source>
        <dbReference type="Pfam" id="PF08881"/>
    </source>
</evidence>
<reference evidence="3" key="1">
    <citation type="journal article" date="2021" name="Nat. Commun.">
        <title>Genetic determinants of endophytism in the Arabidopsis root mycobiome.</title>
        <authorList>
            <person name="Mesny F."/>
            <person name="Miyauchi S."/>
            <person name="Thiergart T."/>
            <person name="Pickel B."/>
            <person name="Atanasova L."/>
            <person name="Karlsson M."/>
            <person name="Huettel B."/>
            <person name="Barry K.W."/>
            <person name="Haridas S."/>
            <person name="Chen C."/>
            <person name="Bauer D."/>
            <person name="Andreopoulos W."/>
            <person name="Pangilinan J."/>
            <person name="LaButti K."/>
            <person name="Riley R."/>
            <person name="Lipzen A."/>
            <person name="Clum A."/>
            <person name="Drula E."/>
            <person name="Henrissat B."/>
            <person name="Kohler A."/>
            <person name="Grigoriev I.V."/>
            <person name="Martin F.M."/>
            <person name="Hacquard S."/>
        </authorList>
    </citation>
    <scope>NUCLEOTIDE SEQUENCE</scope>
    <source>
        <strain evidence="3">MPI-SDFR-AT-0117</strain>
    </source>
</reference>
<name>A0A9P9A8E0_9PEZI</name>
<dbReference type="Pfam" id="PF08881">
    <property type="entry name" value="CVNH"/>
    <property type="match status" value="1"/>
</dbReference>
<accession>A0A9P9A8E0</accession>
<feature type="domain" description="Cyanovirin-N" evidence="2">
    <location>
        <begin position="30"/>
        <end position="136"/>
    </location>
</feature>
<sequence length="156" mass="17654">MAYLKKMSGAIAIAILVFANGTLAAADDSFSKECVWDRCKFRENKVMGTYCNNDNKKEFDYDWTQIDLGRCVGNNGGALVASEDGKFHESCDDCKLTNKHKDGTQYLVCNCWGTDDKKHESKLDLAEVLYNRNGKLGCFDHQGSKFDRPPPYWKDE</sequence>
<proteinExistence type="predicted"/>
<dbReference type="Proteomes" id="UP000770015">
    <property type="component" value="Unassembled WGS sequence"/>
</dbReference>
<dbReference type="SUPFAM" id="SSF51322">
    <property type="entry name" value="Cyanovirin-N"/>
    <property type="match status" value="1"/>
</dbReference>
<keyword evidence="4" id="KW-1185">Reference proteome</keyword>
<gene>
    <name evidence="3" type="ORF">F5X68DRAFT_243020</name>
</gene>
<feature type="signal peptide" evidence="1">
    <location>
        <begin position="1"/>
        <end position="24"/>
    </location>
</feature>